<dbReference type="STRING" id="111015.AXF14_02085"/>
<dbReference type="Gene3D" id="3.20.20.60">
    <property type="entry name" value="Phosphoenolpyruvate-binding domains"/>
    <property type="match status" value="1"/>
</dbReference>
<sequence length="285" mass="31161">MINFRDTLAKYKHLTLMGINNALSARLAEQAGFQALWSSSLEVSASHGVPDASFLGMNQFVEAAHQAQTAVDIPILADCDSGYGDSMNVAYMVRSYEDAGITAVCMEDNLFPKVNSLLDQRRTILGADEFVQKIVAAKSAQREDSFFVMARTESFIAGESVDELLARAEAYREAGADALLFHAKAPHTEKLREALTCWGRKLPVAVVPTAYPRYSAPHLQEAGADIVIFANQGMRAAVRAMQDVFATLSKHGSLLDVEEQIAPVSDIFECQDLTEWRRLADGTPA</sequence>
<keyword evidence="3" id="KW-1185">Reference proteome</keyword>
<dbReference type="KEGG" id="ard:AXF14_02085"/>
<organism evidence="2 3">
    <name type="scientific">Actinomyces radicidentis</name>
    <dbReference type="NCBI Taxonomy" id="111015"/>
    <lineage>
        <taxon>Bacteria</taxon>
        <taxon>Bacillati</taxon>
        <taxon>Actinomycetota</taxon>
        <taxon>Actinomycetes</taxon>
        <taxon>Actinomycetales</taxon>
        <taxon>Actinomycetaceae</taxon>
        <taxon>Actinomyces</taxon>
    </lineage>
</organism>
<gene>
    <name evidence="2" type="ORF">AXF14_02085</name>
</gene>
<comment type="similarity">
    <text evidence="1">Belongs to the isocitrate lyase/PEP mutase superfamily. PEP mutase family.</text>
</comment>
<dbReference type="Pfam" id="PF13714">
    <property type="entry name" value="PEP_mutase"/>
    <property type="match status" value="1"/>
</dbReference>
<dbReference type="PANTHER" id="PTHR42905">
    <property type="entry name" value="PHOSPHOENOLPYRUVATE CARBOXYLASE"/>
    <property type="match status" value="1"/>
</dbReference>
<accession>A0A0X8JCY3</accession>
<dbReference type="OrthoDB" id="9771433at2"/>
<dbReference type="SUPFAM" id="SSF51621">
    <property type="entry name" value="Phosphoenolpyruvate/pyruvate domain"/>
    <property type="match status" value="1"/>
</dbReference>
<dbReference type="PANTHER" id="PTHR42905:SF7">
    <property type="entry name" value="PHOSPHOENOLPYRUVATE PHOSPHOMUTASE"/>
    <property type="match status" value="1"/>
</dbReference>
<dbReference type="InterPro" id="IPR015813">
    <property type="entry name" value="Pyrv/PenolPyrv_kinase-like_dom"/>
</dbReference>
<dbReference type="CDD" id="cd00377">
    <property type="entry name" value="ICL_PEPM"/>
    <property type="match status" value="1"/>
</dbReference>
<dbReference type="GO" id="GO:0003824">
    <property type="term" value="F:catalytic activity"/>
    <property type="evidence" value="ECO:0007669"/>
    <property type="project" value="InterPro"/>
</dbReference>
<reference evidence="3" key="1">
    <citation type="submission" date="2016-02" db="EMBL/GenBank/DDBJ databases">
        <authorList>
            <person name="Holder M.E."/>
            <person name="Ajami N.J."/>
            <person name="Petrosino J.F."/>
        </authorList>
    </citation>
    <scope>NUCLEOTIDE SEQUENCE [LARGE SCALE GENOMIC DNA]</scope>
    <source>
        <strain evidence="3">CCUG 36733</strain>
    </source>
</reference>
<dbReference type="RefSeq" id="WP_067940293.1">
    <property type="nucleotide sequence ID" value="NZ_CAUSVG010000025.1"/>
</dbReference>
<dbReference type="AlphaFoldDB" id="A0A0X8JCY3"/>
<name>A0A0X8JCY3_ACTRD</name>
<dbReference type="Proteomes" id="UP000065220">
    <property type="component" value="Chromosome"/>
</dbReference>
<evidence type="ECO:0008006" key="4">
    <source>
        <dbReference type="Google" id="ProtNLM"/>
    </source>
</evidence>
<dbReference type="InterPro" id="IPR039556">
    <property type="entry name" value="ICL/PEPM"/>
</dbReference>
<evidence type="ECO:0000313" key="2">
    <source>
        <dbReference type="EMBL" id="AMD86605.1"/>
    </source>
</evidence>
<evidence type="ECO:0000256" key="1">
    <source>
        <dbReference type="ARBA" id="ARBA00038455"/>
    </source>
</evidence>
<evidence type="ECO:0000313" key="3">
    <source>
        <dbReference type="Proteomes" id="UP000065220"/>
    </source>
</evidence>
<protein>
    <recommendedName>
        <fullName evidence="4">Phosphoenolpyruvate phosphomutase</fullName>
    </recommendedName>
</protein>
<dbReference type="EMBL" id="CP014228">
    <property type="protein sequence ID" value="AMD86605.1"/>
    <property type="molecule type" value="Genomic_DNA"/>
</dbReference>
<proteinExistence type="inferred from homology"/>
<dbReference type="InterPro" id="IPR040442">
    <property type="entry name" value="Pyrv_kinase-like_dom_sf"/>
</dbReference>